<accession>H1Y496</accession>
<gene>
    <name evidence="1" type="ORF">Mucpa_1572</name>
</gene>
<dbReference type="HOGENOM" id="CLU_3404401_0_0_10"/>
<dbReference type="AlphaFoldDB" id="H1Y496"/>
<reference evidence="1" key="1">
    <citation type="submission" date="2011-09" db="EMBL/GenBank/DDBJ databases">
        <title>The permanent draft genome of Mucilaginibacter paludis DSM 18603.</title>
        <authorList>
            <consortium name="US DOE Joint Genome Institute (JGI-PGF)"/>
            <person name="Lucas S."/>
            <person name="Han J."/>
            <person name="Lapidus A."/>
            <person name="Bruce D."/>
            <person name="Goodwin L."/>
            <person name="Pitluck S."/>
            <person name="Peters L."/>
            <person name="Kyrpides N."/>
            <person name="Mavromatis K."/>
            <person name="Ivanova N."/>
            <person name="Mikhailova N."/>
            <person name="Held B."/>
            <person name="Detter J.C."/>
            <person name="Tapia R."/>
            <person name="Han C."/>
            <person name="Land M."/>
            <person name="Hauser L."/>
            <person name="Markowitz V."/>
            <person name="Cheng J.-F."/>
            <person name="Hugenholtz P."/>
            <person name="Woyke T."/>
            <person name="Wu D."/>
            <person name="Tindall B."/>
            <person name="Brambilla E."/>
            <person name="Klenk H.-P."/>
            <person name="Eisen J.A."/>
        </authorList>
    </citation>
    <scope>NUCLEOTIDE SEQUENCE [LARGE SCALE GENOMIC DNA]</scope>
    <source>
        <strain evidence="1">DSM 18603</strain>
    </source>
</reference>
<name>H1Y496_9SPHI</name>
<protein>
    <submittedName>
        <fullName evidence="1">Uncharacterized protein</fullName>
    </submittedName>
</protein>
<organism evidence="1 2">
    <name type="scientific">Mucilaginibacter paludis DSM 18603</name>
    <dbReference type="NCBI Taxonomy" id="714943"/>
    <lineage>
        <taxon>Bacteria</taxon>
        <taxon>Pseudomonadati</taxon>
        <taxon>Bacteroidota</taxon>
        <taxon>Sphingobacteriia</taxon>
        <taxon>Sphingobacteriales</taxon>
        <taxon>Sphingobacteriaceae</taxon>
        <taxon>Mucilaginibacter</taxon>
    </lineage>
</organism>
<dbReference type="EMBL" id="CM001403">
    <property type="protein sequence ID" value="EHQ25730.1"/>
    <property type="molecule type" value="Genomic_DNA"/>
</dbReference>
<proteinExistence type="predicted"/>
<evidence type="ECO:0000313" key="2">
    <source>
        <dbReference type="Proteomes" id="UP000002774"/>
    </source>
</evidence>
<keyword evidence="2" id="KW-1185">Reference proteome</keyword>
<sequence length="30" mass="3577">MQDAELNGMHDIYLNQLIDLFCSTLFHEKH</sequence>
<evidence type="ECO:0000313" key="1">
    <source>
        <dbReference type="EMBL" id="EHQ25730.1"/>
    </source>
</evidence>
<dbReference type="Proteomes" id="UP000002774">
    <property type="component" value="Chromosome"/>
</dbReference>
<dbReference type="STRING" id="714943.Mucpa_1572"/>